<feature type="compositionally biased region" description="Low complexity" evidence="1">
    <location>
        <begin position="148"/>
        <end position="163"/>
    </location>
</feature>
<feature type="compositionally biased region" description="Polar residues" evidence="1">
    <location>
        <begin position="1"/>
        <end position="12"/>
    </location>
</feature>
<feature type="compositionally biased region" description="Polar residues" evidence="1">
    <location>
        <begin position="87"/>
        <end position="103"/>
    </location>
</feature>
<organism evidence="2">
    <name type="scientific">Barns Ness breadcrumb sponge tombus-like virus 2</name>
    <dbReference type="NCBI Taxonomy" id="2021903"/>
    <lineage>
        <taxon>Viruses</taxon>
        <taxon>Riboviria</taxon>
        <taxon>Orthornavirae</taxon>
        <taxon>Kitrinoviricota</taxon>
        <taxon>Tolucaviricetes</taxon>
        <taxon>Tolivirales</taxon>
        <taxon>Tombusviridae</taxon>
    </lineage>
</organism>
<sequence length="515" mass="55794">MASQSQTRSTPTDFVVGGASLVDGNRVGLSVNGEEDRTPLLTPRPPPAWSIREGLHEGHFAHQARQHRPKPLTVRVKPRPPKVPQLIGSSHPRTSSKRSQSGKSPKANRKGSQGASSARRGVKQRLSSFFGERKTNGGYRSLPTQDQPPSGSSSPLHHGSSNSVLEQSHRSGPSQTPPLSPIVIVQRGSRSPSPSPSVRMRQARRRCNLPSPPPSPLRRSQSHGDLATADSQPGLPRSRSDPALPPTRPIRKKKRGKRAGKRVQRRNARRQNAAGGSVPAGNAQPPPVPPRGRRQPPPVPPRGASYAHAAGQAPAQGLPPAPNPPAGVATGHFLGADTSGHVSWNPPTHHGASSYSTAREAITRNGTVDVNAGHLPVKTNCPQPTDPSKPIGYCARKVCRKTVGQIDLELRSYLQYEALFKPRTPELLLLLKHKADQFLRGFNTMELTWQWRLEHVTGAVAFAMDISTNERIARQHLKNGSQCEERKKQAKLLQQGDAGRTGLFVKKNHPLPKTA</sequence>
<name>A0A221LFG3_9TOMB</name>
<accession>A0A221LFG3</accession>
<reference evidence="2" key="1">
    <citation type="submission" date="2017-05" db="EMBL/GenBank/DDBJ databases">
        <title>New viruses from a metagenomic survey of invertebrates and Fucus.</title>
        <authorList>
            <person name="Waldron F.M."/>
            <person name="Obbard D.J."/>
        </authorList>
    </citation>
    <scope>NUCLEOTIDE SEQUENCE</scope>
    <source>
        <strain evidence="2">H89</strain>
    </source>
</reference>
<feature type="compositionally biased region" description="Polar residues" evidence="1">
    <location>
        <begin position="164"/>
        <end position="174"/>
    </location>
</feature>
<feature type="compositionally biased region" description="Basic residues" evidence="1">
    <location>
        <begin position="62"/>
        <end position="80"/>
    </location>
</feature>
<dbReference type="EMBL" id="MF189993">
    <property type="protein sequence ID" value="ASM94015.1"/>
    <property type="molecule type" value="Genomic_RNA"/>
</dbReference>
<proteinExistence type="predicted"/>
<evidence type="ECO:0000256" key="1">
    <source>
        <dbReference type="SAM" id="MobiDB-lite"/>
    </source>
</evidence>
<feature type="compositionally biased region" description="Basic residues" evidence="1">
    <location>
        <begin position="249"/>
        <end position="269"/>
    </location>
</feature>
<evidence type="ECO:0000313" key="2">
    <source>
        <dbReference type="EMBL" id="ASM94015.1"/>
    </source>
</evidence>
<feature type="compositionally biased region" description="Low complexity" evidence="1">
    <location>
        <begin position="302"/>
        <end position="316"/>
    </location>
</feature>
<feature type="compositionally biased region" description="Pro residues" evidence="1">
    <location>
        <begin position="284"/>
        <end position="301"/>
    </location>
</feature>
<feature type="region of interest" description="Disordered" evidence="1">
    <location>
        <begin position="1"/>
        <end position="325"/>
    </location>
</feature>
<protein>
    <submittedName>
        <fullName evidence="2">Putative ORF1</fullName>
    </submittedName>
</protein>